<dbReference type="InterPro" id="IPR016032">
    <property type="entry name" value="Sig_transdc_resp-reg_C-effctor"/>
</dbReference>
<evidence type="ECO:0000259" key="2">
    <source>
        <dbReference type="SMART" id="SM00421"/>
    </source>
</evidence>
<feature type="domain" description="HTH luxR-type" evidence="2">
    <location>
        <begin position="138"/>
        <end position="195"/>
    </location>
</feature>
<protein>
    <recommendedName>
        <fullName evidence="2">HTH luxR-type domain-containing protein</fullName>
    </recommendedName>
</protein>
<dbReference type="GO" id="GO:0003677">
    <property type="term" value="F:DNA binding"/>
    <property type="evidence" value="ECO:0007669"/>
    <property type="project" value="UniProtKB-KW"/>
</dbReference>
<dbReference type="SMART" id="SM00421">
    <property type="entry name" value="HTH_LUXR"/>
    <property type="match status" value="1"/>
</dbReference>
<gene>
    <name evidence="3" type="ORF">SIL20_05070</name>
</gene>
<dbReference type="AlphaFoldDB" id="A0AAJ2VSD2"/>
<accession>A0AAJ2VSD2</accession>
<dbReference type="GO" id="GO:0006355">
    <property type="term" value="P:regulation of DNA-templated transcription"/>
    <property type="evidence" value="ECO:0007669"/>
    <property type="project" value="InterPro"/>
</dbReference>
<dbReference type="EMBL" id="JAWXRC010000020">
    <property type="protein sequence ID" value="MDX6030881.1"/>
    <property type="molecule type" value="Genomic_DNA"/>
</dbReference>
<keyword evidence="1" id="KW-0238">DNA-binding</keyword>
<dbReference type="Gene3D" id="1.10.10.10">
    <property type="entry name" value="Winged helix-like DNA-binding domain superfamily/Winged helix DNA-binding domain"/>
    <property type="match status" value="1"/>
</dbReference>
<dbReference type="InterPro" id="IPR036388">
    <property type="entry name" value="WH-like_DNA-bd_sf"/>
</dbReference>
<evidence type="ECO:0000313" key="3">
    <source>
        <dbReference type="EMBL" id="MDX6030881.1"/>
    </source>
</evidence>
<dbReference type="InterPro" id="IPR000792">
    <property type="entry name" value="Tscrpt_reg_LuxR_C"/>
</dbReference>
<dbReference type="SUPFAM" id="SSF46894">
    <property type="entry name" value="C-terminal effector domain of the bipartite response regulators"/>
    <property type="match status" value="1"/>
</dbReference>
<dbReference type="Proteomes" id="UP001282336">
    <property type="component" value="Unassembled WGS sequence"/>
</dbReference>
<evidence type="ECO:0000256" key="1">
    <source>
        <dbReference type="ARBA" id="ARBA00023125"/>
    </source>
</evidence>
<dbReference type="RefSeq" id="WP_319627474.1">
    <property type="nucleotide sequence ID" value="NZ_JAWXRB010000036.1"/>
</dbReference>
<name>A0AAJ2VSD2_9ENTR</name>
<reference evidence="3" key="1">
    <citation type="submission" date="2023-11" db="EMBL/GenBank/DDBJ databases">
        <title>Scandinavium wanjuensis sp. nov., isolated from lettuce South Korea.</title>
        <authorList>
            <person name="Park J."/>
            <person name="Park S."/>
            <person name="Oh K.K."/>
            <person name="Cho G.S."/>
            <person name="Franz C.M.A.P."/>
        </authorList>
    </citation>
    <scope>NUCLEOTIDE SEQUENCE</scope>
    <source>
        <strain evidence="3">V105_12</strain>
    </source>
</reference>
<proteinExistence type="predicted"/>
<comment type="caution">
    <text evidence="3">The sequence shown here is derived from an EMBL/GenBank/DDBJ whole genome shotgun (WGS) entry which is preliminary data.</text>
</comment>
<organism evidence="3 4">
    <name type="scientific">Scandinavium lactucae</name>
    <dbReference type="NCBI Taxonomy" id="3095028"/>
    <lineage>
        <taxon>Bacteria</taxon>
        <taxon>Pseudomonadati</taxon>
        <taxon>Pseudomonadota</taxon>
        <taxon>Gammaproteobacteria</taxon>
        <taxon>Enterobacterales</taxon>
        <taxon>Enterobacteriaceae</taxon>
        <taxon>Scandinavium</taxon>
    </lineage>
</organism>
<sequence length="214" mass="24018">MPALFLYEPRMLLRTVVTHLVTEENATLQAFQTLPHLTEHVRGSSADSRILLVGMGGAGGMASDLLRFIREVKAIKVKTLVWIPAQYPWMRKLLNTLYVAKIIDEDNLATALQPALQELIGTGTRTVLKRPHALAQHPRRITLTELDILLQFASGLSSREMADSRQCSYKTIFSWKHNICAALNINTHAQWLEMLAEIVQLTSMYHAGNSYGPL</sequence>
<evidence type="ECO:0000313" key="4">
    <source>
        <dbReference type="Proteomes" id="UP001282336"/>
    </source>
</evidence>